<dbReference type="Pfam" id="PF01712">
    <property type="entry name" value="dNK"/>
    <property type="match status" value="1"/>
</dbReference>
<dbReference type="AlphaFoldDB" id="A0A3B0YR49"/>
<dbReference type="SUPFAM" id="SSF52540">
    <property type="entry name" value="P-loop containing nucleoside triphosphate hydrolases"/>
    <property type="match status" value="1"/>
</dbReference>
<name>A0A3B0YR49_9ZZZZ</name>
<dbReference type="GO" id="GO:0005737">
    <property type="term" value="C:cytoplasm"/>
    <property type="evidence" value="ECO:0007669"/>
    <property type="project" value="TreeGrafter"/>
</dbReference>
<keyword evidence="2" id="KW-0418">Kinase</keyword>
<dbReference type="PIRSF" id="PIRSF000705">
    <property type="entry name" value="DNK"/>
    <property type="match status" value="1"/>
</dbReference>
<reference evidence="2" key="1">
    <citation type="submission" date="2018-06" db="EMBL/GenBank/DDBJ databases">
        <authorList>
            <person name="Zhirakovskaya E."/>
        </authorList>
    </citation>
    <scope>NUCLEOTIDE SEQUENCE</scope>
</reference>
<dbReference type="GO" id="GO:0004138">
    <property type="term" value="F:deoxyguanosine kinase activity"/>
    <property type="evidence" value="ECO:0007669"/>
    <property type="project" value="UniProtKB-EC"/>
</dbReference>
<dbReference type="GO" id="GO:0004136">
    <property type="term" value="F:deoxyadenosine kinase activity"/>
    <property type="evidence" value="ECO:0007669"/>
    <property type="project" value="UniProtKB-EC"/>
</dbReference>
<proteinExistence type="predicted"/>
<accession>A0A3B0YR49</accession>
<dbReference type="EMBL" id="UOFM01000531">
    <property type="protein sequence ID" value="VAW83348.1"/>
    <property type="molecule type" value="Genomic_DNA"/>
</dbReference>
<gene>
    <name evidence="2" type="ORF">MNBD_GAMMA14-1303</name>
</gene>
<dbReference type="InterPro" id="IPR050566">
    <property type="entry name" value="Deoxyribonucleoside_kinase"/>
</dbReference>
<dbReference type="EC" id="2.7.1.113" evidence="2"/>
<dbReference type="GO" id="GO:0005524">
    <property type="term" value="F:ATP binding"/>
    <property type="evidence" value="ECO:0007669"/>
    <property type="project" value="InterPro"/>
</dbReference>
<dbReference type="CDD" id="cd01673">
    <property type="entry name" value="dNK"/>
    <property type="match status" value="1"/>
</dbReference>
<protein>
    <submittedName>
        <fullName evidence="2">Deoxyadenosine kinase @ Deoxyguanosine kinase</fullName>
        <ecNumber evidence="2">2.7.1.113</ecNumber>
        <ecNumber evidence="2">2.7.1.76</ecNumber>
    </submittedName>
</protein>
<dbReference type="EC" id="2.7.1.76" evidence="2"/>
<dbReference type="InterPro" id="IPR031314">
    <property type="entry name" value="DNK_dom"/>
</dbReference>
<evidence type="ECO:0000259" key="1">
    <source>
        <dbReference type="Pfam" id="PF01712"/>
    </source>
</evidence>
<dbReference type="Gene3D" id="3.40.50.300">
    <property type="entry name" value="P-loop containing nucleotide triphosphate hydrolases"/>
    <property type="match status" value="1"/>
</dbReference>
<dbReference type="InterPro" id="IPR002624">
    <property type="entry name" value="DCK/DGK"/>
</dbReference>
<dbReference type="PANTHER" id="PTHR10513:SF46">
    <property type="entry name" value="DEOXYGUANOSINE KINASE"/>
    <property type="match status" value="1"/>
</dbReference>
<dbReference type="PANTHER" id="PTHR10513">
    <property type="entry name" value="DEOXYNUCLEOSIDE KINASE"/>
    <property type="match status" value="1"/>
</dbReference>
<sequence length="224" mass="25852">MTMQNPGFIVVEGPIGVGKTSLARRLAETFGSELLLEGAAENPFLKRFYRNPRAAAMQTQLFFLLQRAQQMQELRQGDMFEPVRVADFLMDKDRIFAKLTLDAEEYKLYEQVYSHLTIDVPTPDLVVYLQAPVDVLMKRINKRGIGYERAMEPQYLHALCDTYTRFFHFYDEAPLLIVNAADINLVENQSDYELLLEQMAQTKRGRHYFNPVPQGLLAGDRRHG</sequence>
<dbReference type="InterPro" id="IPR027417">
    <property type="entry name" value="P-loop_NTPase"/>
</dbReference>
<evidence type="ECO:0000313" key="2">
    <source>
        <dbReference type="EMBL" id="VAW83348.1"/>
    </source>
</evidence>
<keyword evidence="2" id="KW-0808">Transferase</keyword>
<organism evidence="2">
    <name type="scientific">hydrothermal vent metagenome</name>
    <dbReference type="NCBI Taxonomy" id="652676"/>
    <lineage>
        <taxon>unclassified sequences</taxon>
        <taxon>metagenomes</taxon>
        <taxon>ecological metagenomes</taxon>
    </lineage>
</organism>
<feature type="domain" description="Deoxynucleoside kinase" evidence="1">
    <location>
        <begin position="9"/>
        <end position="200"/>
    </location>
</feature>